<feature type="region of interest" description="Disordered" evidence="1">
    <location>
        <begin position="123"/>
        <end position="183"/>
    </location>
</feature>
<reference evidence="3 4" key="1">
    <citation type="journal article" date="2021" name="Elife">
        <title>Chloroplast acquisition without the gene transfer in kleptoplastic sea slugs, Plakobranchus ocellatus.</title>
        <authorList>
            <person name="Maeda T."/>
            <person name="Takahashi S."/>
            <person name="Yoshida T."/>
            <person name="Shimamura S."/>
            <person name="Takaki Y."/>
            <person name="Nagai Y."/>
            <person name="Toyoda A."/>
            <person name="Suzuki Y."/>
            <person name="Arimoto A."/>
            <person name="Ishii H."/>
            <person name="Satoh N."/>
            <person name="Nishiyama T."/>
            <person name="Hasebe M."/>
            <person name="Maruyama T."/>
            <person name="Minagawa J."/>
            <person name="Obokata J."/>
            <person name="Shigenobu S."/>
        </authorList>
    </citation>
    <scope>NUCLEOTIDE SEQUENCE [LARGE SCALE GENOMIC DNA]</scope>
</reference>
<feature type="transmembrane region" description="Helical" evidence="2">
    <location>
        <begin position="189"/>
        <end position="214"/>
    </location>
</feature>
<evidence type="ECO:0000313" key="3">
    <source>
        <dbReference type="EMBL" id="GFN74681.1"/>
    </source>
</evidence>
<proteinExistence type="predicted"/>
<organism evidence="3 4">
    <name type="scientific">Plakobranchus ocellatus</name>
    <dbReference type="NCBI Taxonomy" id="259542"/>
    <lineage>
        <taxon>Eukaryota</taxon>
        <taxon>Metazoa</taxon>
        <taxon>Spiralia</taxon>
        <taxon>Lophotrochozoa</taxon>
        <taxon>Mollusca</taxon>
        <taxon>Gastropoda</taxon>
        <taxon>Heterobranchia</taxon>
        <taxon>Euthyneura</taxon>
        <taxon>Panpulmonata</taxon>
        <taxon>Sacoglossa</taxon>
        <taxon>Placobranchoidea</taxon>
        <taxon>Plakobranchidae</taxon>
        <taxon>Plakobranchus</taxon>
    </lineage>
</organism>
<keyword evidence="2" id="KW-0472">Membrane</keyword>
<keyword evidence="2" id="KW-1133">Transmembrane helix</keyword>
<gene>
    <name evidence="3" type="ORF">PoB_000118700</name>
</gene>
<feature type="compositionally biased region" description="Polar residues" evidence="1">
    <location>
        <begin position="123"/>
        <end position="139"/>
    </location>
</feature>
<evidence type="ECO:0000256" key="2">
    <source>
        <dbReference type="SAM" id="Phobius"/>
    </source>
</evidence>
<evidence type="ECO:0000313" key="4">
    <source>
        <dbReference type="Proteomes" id="UP000735302"/>
    </source>
</evidence>
<keyword evidence="2" id="KW-0812">Transmembrane</keyword>
<evidence type="ECO:0000256" key="1">
    <source>
        <dbReference type="SAM" id="MobiDB-lite"/>
    </source>
</evidence>
<protein>
    <submittedName>
        <fullName evidence="3">Uncharacterized protein</fullName>
    </submittedName>
</protein>
<feature type="compositionally biased region" description="Basic residues" evidence="1">
    <location>
        <begin position="361"/>
        <end position="371"/>
    </location>
</feature>
<dbReference type="EMBL" id="BLXT01000154">
    <property type="protein sequence ID" value="GFN74681.1"/>
    <property type="molecule type" value="Genomic_DNA"/>
</dbReference>
<name>A0AAV3XX09_9GAST</name>
<keyword evidence="4" id="KW-1185">Reference proteome</keyword>
<sequence length="405" mass="43643">MASVSWRASLNHRQGHQTRAWLPWRWVTCHVLILVHMQVTCSFLLTLTFALTPTLGAPSDTMVGSLPGNNLSKMASLTIADSNGGQYFSNNNNNSNTSNNTNLTGGQRLFNFYPFPNMANNSNNSTIRSQNGNGNNFSRTKNDFLLDDNTGSAQQNDNKKPPSGAGVKKTVVSQSAHHPVEDDGIPREFPVALVTAASVAAFCILLFFLLAYIWHTRQLDSRARKLAIRLAADAEDGRRALGHSASTCRNCGPNGGRMMSTSSSGRYTLAPPLVRPDSASSSHEQGQYEPLSRTSTSIGGLGGAAEADGDRVIGPDSVSGRSSLGVSESEAGDCEDVFEPASTLPVIPPDRLRGLRSGARGSHRKWSRSRKSGSGSASFEKRDSAVTDKEILTHFASRRHSTFFI</sequence>
<dbReference type="AlphaFoldDB" id="A0AAV3XX09"/>
<dbReference type="Proteomes" id="UP000735302">
    <property type="component" value="Unassembled WGS sequence"/>
</dbReference>
<comment type="caution">
    <text evidence="3">The sequence shown here is derived from an EMBL/GenBank/DDBJ whole genome shotgun (WGS) entry which is preliminary data.</text>
</comment>
<feature type="region of interest" description="Disordered" evidence="1">
    <location>
        <begin position="267"/>
        <end position="383"/>
    </location>
</feature>
<accession>A0AAV3XX09</accession>